<dbReference type="PANTHER" id="PTHR48099:SF5">
    <property type="entry name" value="C-1-TETRAHYDROFOLATE SYNTHASE, CYTOPLASMIC"/>
    <property type="match status" value="1"/>
</dbReference>
<evidence type="ECO:0000256" key="1">
    <source>
        <dbReference type="ARBA" id="ARBA00004777"/>
    </source>
</evidence>
<evidence type="ECO:0000256" key="7">
    <source>
        <dbReference type="ARBA" id="ARBA00023002"/>
    </source>
</evidence>
<evidence type="ECO:0000256" key="10">
    <source>
        <dbReference type="ARBA" id="ARBA00023268"/>
    </source>
</evidence>
<evidence type="ECO:0000259" key="12">
    <source>
        <dbReference type="Pfam" id="PF00763"/>
    </source>
</evidence>
<evidence type="ECO:0000256" key="11">
    <source>
        <dbReference type="HAMAP-Rule" id="MF_01576"/>
    </source>
</evidence>
<keyword evidence="15" id="KW-1185">Reference proteome</keyword>
<dbReference type="EC" id="1.5.1.5" evidence="11"/>
<comment type="pathway">
    <text evidence="1 11">One-carbon metabolism; tetrahydrofolate interconversion.</text>
</comment>
<accession>A0ABW3BHL8</accession>
<dbReference type="PRINTS" id="PR00085">
    <property type="entry name" value="THFDHDRGNASE"/>
</dbReference>
<comment type="caution">
    <text evidence="11">Lacks conserved residue(s) required for the propagation of feature annotation.</text>
</comment>
<organism evidence="14 15">
    <name type="scientific">Streptomonospora algeriensis</name>
    <dbReference type="NCBI Taxonomy" id="995084"/>
    <lineage>
        <taxon>Bacteria</taxon>
        <taxon>Bacillati</taxon>
        <taxon>Actinomycetota</taxon>
        <taxon>Actinomycetes</taxon>
        <taxon>Streptosporangiales</taxon>
        <taxon>Nocardiopsidaceae</taxon>
        <taxon>Streptomonospora</taxon>
    </lineage>
</organism>
<dbReference type="Pfam" id="PF00763">
    <property type="entry name" value="THF_DHG_CYH"/>
    <property type="match status" value="1"/>
</dbReference>
<dbReference type="HAMAP" id="MF_01576">
    <property type="entry name" value="THF_DHG_CYH"/>
    <property type="match status" value="1"/>
</dbReference>
<comment type="caution">
    <text evidence="14">The sequence shown here is derived from an EMBL/GenBank/DDBJ whole genome shotgun (WGS) entry which is preliminary data.</text>
</comment>
<comment type="function">
    <text evidence="11">Catalyzes the oxidation of 5,10-methylenetetrahydrofolate to 5,10-methenyltetrahydrofolate and then the hydrolysis of 5,10-methenyltetrahydrofolate to 10-formyltetrahydrofolate.</text>
</comment>
<evidence type="ECO:0000256" key="4">
    <source>
        <dbReference type="ARBA" id="ARBA00022755"/>
    </source>
</evidence>
<dbReference type="InterPro" id="IPR020631">
    <property type="entry name" value="THF_DH/CycHdrlase_NAD-bd_dom"/>
</dbReference>
<comment type="catalytic activity">
    <reaction evidence="11">
        <text>(6R)-5,10-methylene-5,6,7,8-tetrahydrofolate + NADP(+) = (6R)-5,10-methenyltetrahydrofolate + NADPH</text>
        <dbReference type="Rhea" id="RHEA:22812"/>
        <dbReference type="ChEBI" id="CHEBI:15636"/>
        <dbReference type="ChEBI" id="CHEBI:57455"/>
        <dbReference type="ChEBI" id="CHEBI:57783"/>
        <dbReference type="ChEBI" id="CHEBI:58349"/>
        <dbReference type="EC" id="1.5.1.5"/>
    </reaction>
</comment>
<keyword evidence="8 11" id="KW-0368">Histidine biosynthesis</keyword>
<comment type="catalytic activity">
    <reaction evidence="11">
        <text>(6R)-5,10-methenyltetrahydrofolate + H2O = (6R)-10-formyltetrahydrofolate + H(+)</text>
        <dbReference type="Rhea" id="RHEA:23700"/>
        <dbReference type="ChEBI" id="CHEBI:15377"/>
        <dbReference type="ChEBI" id="CHEBI:15378"/>
        <dbReference type="ChEBI" id="CHEBI:57455"/>
        <dbReference type="ChEBI" id="CHEBI:195366"/>
        <dbReference type="EC" id="3.5.4.9"/>
    </reaction>
</comment>
<dbReference type="InterPro" id="IPR036291">
    <property type="entry name" value="NAD(P)-bd_dom_sf"/>
</dbReference>
<dbReference type="PANTHER" id="PTHR48099">
    <property type="entry name" value="C-1-TETRAHYDROFOLATE SYNTHASE, CYTOPLASMIC-RELATED"/>
    <property type="match status" value="1"/>
</dbReference>
<gene>
    <name evidence="11" type="primary">folD</name>
    <name evidence="14" type="ORF">ACFQZU_13600</name>
</gene>
<keyword evidence="3 11" id="KW-0028">Amino-acid biosynthesis</keyword>
<dbReference type="EC" id="3.5.4.9" evidence="11"/>
<sequence>MSTQILDGKATAAAIRAELVDRVAALRAKGAAPGLGTVLVGDDPGSRSYVAGKHRDCAEVGIESIRRDLPADATQEQVEGVVADLNADPACTGYIVQLPLPRGLDENRVLGLIDPDKDADGLQPVNLGKLVLMEEAPLPCTPRGIVELLTRYGVPLKGAEVVVIGRGVTVGRPLGLLLTRRSENATVTLCHTGTRDLAEHTRRADIVVAGAGVPGLITKEMVKPGAAVLDVGVTRTGEGLRGDVAEDVREVAGHVSPNPGGVGPMTRAMLLVNVVEAAERLVG</sequence>
<evidence type="ECO:0000256" key="8">
    <source>
        <dbReference type="ARBA" id="ARBA00023102"/>
    </source>
</evidence>
<feature type="binding site" evidence="11">
    <location>
        <begin position="165"/>
        <end position="167"/>
    </location>
    <ligand>
        <name>NADP(+)</name>
        <dbReference type="ChEBI" id="CHEBI:58349"/>
    </ligand>
</feature>
<name>A0ABW3BHL8_9ACTN</name>
<dbReference type="Gene3D" id="3.40.50.10860">
    <property type="entry name" value="Leucine Dehydrogenase, chain A, domain 1"/>
    <property type="match status" value="1"/>
</dbReference>
<evidence type="ECO:0000256" key="6">
    <source>
        <dbReference type="ARBA" id="ARBA00022857"/>
    </source>
</evidence>
<feature type="domain" description="Tetrahydrofolate dehydrogenase/cyclohydrolase catalytic" evidence="12">
    <location>
        <begin position="6"/>
        <end position="120"/>
    </location>
</feature>
<keyword evidence="5 11" id="KW-0378">Hydrolase</keyword>
<keyword evidence="6 11" id="KW-0521">NADP</keyword>
<keyword evidence="4 11" id="KW-0658">Purine biosynthesis</keyword>
<dbReference type="CDD" id="cd01080">
    <property type="entry name" value="NAD_bind_m-THF_DH_Cyclohyd"/>
    <property type="match status" value="1"/>
</dbReference>
<comment type="subunit">
    <text evidence="11">Homodimer.</text>
</comment>
<proteinExistence type="inferred from homology"/>
<dbReference type="SUPFAM" id="SSF51735">
    <property type="entry name" value="NAD(P)-binding Rossmann-fold domains"/>
    <property type="match status" value="1"/>
</dbReference>
<evidence type="ECO:0000256" key="2">
    <source>
        <dbReference type="ARBA" id="ARBA00022563"/>
    </source>
</evidence>
<dbReference type="InterPro" id="IPR000672">
    <property type="entry name" value="THF_DH/CycHdrlase"/>
</dbReference>
<feature type="binding site" evidence="11">
    <location>
        <position position="233"/>
    </location>
    <ligand>
        <name>NADP(+)</name>
        <dbReference type="ChEBI" id="CHEBI:58349"/>
    </ligand>
</feature>
<dbReference type="NCBIfam" id="NF010789">
    <property type="entry name" value="PRK14193.1"/>
    <property type="match status" value="1"/>
</dbReference>
<evidence type="ECO:0000313" key="15">
    <source>
        <dbReference type="Proteomes" id="UP001596956"/>
    </source>
</evidence>
<evidence type="ECO:0000259" key="13">
    <source>
        <dbReference type="Pfam" id="PF02882"/>
    </source>
</evidence>
<keyword evidence="10 11" id="KW-0511">Multifunctional enzyme</keyword>
<feature type="domain" description="Tetrahydrofolate dehydrogenase/cyclohydrolase NAD(P)-binding" evidence="13">
    <location>
        <begin position="139"/>
        <end position="280"/>
    </location>
</feature>
<evidence type="ECO:0000256" key="9">
    <source>
        <dbReference type="ARBA" id="ARBA00023167"/>
    </source>
</evidence>
<evidence type="ECO:0000256" key="5">
    <source>
        <dbReference type="ARBA" id="ARBA00022801"/>
    </source>
</evidence>
<dbReference type="EMBL" id="JBHTHR010000442">
    <property type="protein sequence ID" value="MFD0802341.1"/>
    <property type="molecule type" value="Genomic_DNA"/>
</dbReference>
<keyword evidence="7 11" id="KW-0560">Oxidoreductase</keyword>
<dbReference type="SUPFAM" id="SSF53223">
    <property type="entry name" value="Aminoacid dehydrogenase-like, N-terminal domain"/>
    <property type="match status" value="1"/>
</dbReference>
<keyword evidence="9 11" id="KW-0486">Methionine biosynthesis</keyword>
<dbReference type="Proteomes" id="UP001596956">
    <property type="component" value="Unassembled WGS sequence"/>
</dbReference>
<dbReference type="Gene3D" id="3.40.50.720">
    <property type="entry name" value="NAD(P)-binding Rossmann-like Domain"/>
    <property type="match status" value="1"/>
</dbReference>
<dbReference type="Pfam" id="PF02882">
    <property type="entry name" value="THF_DHG_CYH_C"/>
    <property type="match status" value="1"/>
</dbReference>
<comment type="similarity">
    <text evidence="11">Belongs to the tetrahydrofolate dehydrogenase/cyclohydrolase family.</text>
</comment>
<evidence type="ECO:0000313" key="14">
    <source>
        <dbReference type="EMBL" id="MFD0802341.1"/>
    </source>
</evidence>
<evidence type="ECO:0000256" key="3">
    <source>
        <dbReference type="ARBA" id="ARBA00022605"/>
    </source>
</evidence>
<keyword evidence="2 11" id="KW-0554">One-carbon metabolism</keyword>
<dbReference type="InterPro" id="IPR020630">
    <property type="entry name" value="THF_DH/CycHdrlase_cat_dom"/>
</dbReference>
<protein>
    <recommendedName>
        <fullName evidence="11">Bifunctional protein FolD</fullName>
    </recommendedName>
    <domain>
        <recommendedName>
            <fullName evidence="11">Methylenetetrahydrofolate dehydrogenase</fullName>
            <ecNumber evidence="11">1.5.1.5</ecNumber>
        </recommendedName>
    </domain>
    <domain>
        <recommendedName>
            <fullName evidence="11">Methenyltetrahydrofolate cyclohydrolase</fullName>
            <ecNumber evidence="11">3.5.4.9</ecNumber>
        </recommendedName>
    </domain>
</protein>
<dbReference type="InterPro" id="IPR046346">
    <property type="entry name" value="Aminoacid_DH-like_N_sf"/>
</dbReference>
<reference evidence="15" key="1">
    <citation type="journal article" date="2019" name="Int. J. Syst. Evol. Microbiol.">
        <title>The Global Catalogue of Microorganisms (GCM) 10K type strain sequencing project: providing services to taxonomists for standard genome sequencing and annotation.</title>
        <authorList>
            <consortium name="The Broad Institute Genomics Platform"/>
            <consortium name="The Broad Institute Genome Sequencing Center for Infectious Disease"/>
            <person name="Wu L."/>
            <person name="Ma J."/>
        </authorList>
    </citation>
    <scope>NUCLEOTIDE SEQUENCE [LARGE SCALE GENOMIC DNA]</scope>
    <source>
        <strain evidence="15">CCUG 63369</strain>
    </source>
</reference>